<keyword evidence="3" id="KW-1185">Reference proteome</keyword>
<dbReference type="InterPro" id="IPR000866">
    <property type="entry name" value="AhpC/TSA"/>
</dbReference>
<feature type="domain" description="Thioredoxin" evidence="1">
    <location>
        <begin position="30"/>
        <end position="173"/>
    </location>
</feature>
<name>A0ABV7JQX4_9SPHI</name>
<dbReference type="PROSITE" id="PS51352">
    <property type="entry name" value="THIOREDOXIN_2"/>
    <property type="match status" value="1"/>
</dbReference>
<dbReference type="Gene3D" id="3.40.30.10">
    <property type="entry name" value="Glutaredoxin"/>
    <property type="match status" value="1"/>
</dbReference>
<dbReference type="InterPro" id="IPR050553">
    <property type="entry name" value="Thioredoxin_ResA/DsbE_sf"/>
</dbReference>
<dbReference type="SUPFAM" id="SSF52833">
    <property type="entry name" value="Thioredoxin-like"/>
    <property type="match status" value="1"/>
</dbReference>
<dbReference type="Pfam" id="PF00578">
    <property type="entry name" value="AhpC-TSA"/>
    <property type="match status" value="1"/>
</dbReference>
<protein>
    <submittedName>
        <fullName evidence="2">TlpA family protein disulfide reductase</fullName>
    </submittedName>
</protein>
<reference evidence="3" key="1">
    <citation type="journal article" date="2019" name="Int. J. Syst. Evol. Microbiol.">
        <title>The Global Catalogue of Microorganisms (GCM) 10K type strain sequencing project: providing services to taxonomists for standard genome sequencing and annotation.</title>
        <authorList>
            <consortium name="The Broad Institute Genomics Platform"/>
            <consortium name="The Broad Institute Genome Sequencing Center for Infectious Disease"/>
            <person name="Wu L."/>
            <person name="Ma J."/>
        </authorList>
    </citation>
    <scope>NUCLEOTIDE SEQUENCE [LARGE SCALE GENOMIC DNA]</scope>
    <source>
        <strain evidence="3">KCTC 52416</strain>
    </source>
</reference>
<evidence type="ECO:0000259" key="1">
    <source>
        <dbReference type="PROSITE" id="PS51352"/>
    </source>
</evidence>
<gene>
    <name evidence="2" type="ORF">ACFOET_18035</name>
</gene>
<proteinExistence type="predicted"/>
<comment type="caution">
    <text evidence="2">The sequence shown here is derived from an EMBL/GenBank/DDBJ whole genome shotgun (WGS) entry which is preliminary data.</text>
</comment>
<dbReference type="CDD" id="cd02966">
    <property type="entry name" value="TlpA_like_family"/>
    <property type="match status" value="1"/>
</dbReference>
<sequence length="442" mass="48876">MIDLTNSGRRLQLLLPALLLAVSGYAQPYLRSGDALPDLAVGSVRNYDDTTLRLRDFAGKLLILDFWTVYCASCIASMPELQALQERFADQLQIILVTSSTREEVDQLYARSAVARNIQLPSIIADTVLTRFFEFRTVPTHVWIDEDGKVMQITGSAHTNASTVARYLAGEAVDLPPKREHRDLGDMRHVSLLNEGGGRHFDNLLQYSALLSKISDDGRYDGPFFDSGTGRQVGIKMVNATLSELYLRAYSFSGMKADPSRLVLETADSARFIPPESGMTNKHAWREQNLFSYESKLSPGRMKEAAGLLRRDLDAYFGYRVTVESRMVPCLTLVVIDSAKVPSSTGGPERAYYHDETGATIQLEHAPVGRLLGFLPAKLRKGLPLVDGTELQSPVDLALVIDVPDLITLNDGLSHYGLKLVEGNRELDMVIIRDAVEAGSRN</sequence>
<dbReference type="Proteomes" id="UP001595526">
    <property type="component" value="Unassembled WGS sequence"/>
</dbReference>
<dbReference type="PANTHER" id="PTHR42852:SF13">
    <property type="entry name" value="PROTEIN DIPZ"/>
    <property type="match status" value="1"/>
</dbReference>
<dbReference type="EMBL" id="JBHRTA010000055">
    <property type="protein sequence ID" value="MFC3199522.1"/>
    <property type="molecule type" value="Genomic_DNA"/>
</dbReference>
<dbReference type="InterPro" id="IPR013766">
    <property type="entry name" value="Thioredoxin_domain"/>
</dbReference>
<evidence type="ECO:0000313" key="3">
    <source>
        <dbReference type="Proteomes" id="UP001595526"/>
    </source>
</evidence>
<organism evidence="2 3">
    <name type="scientific">Parapedobacter deserti</name>
    <dbReference type="NCBI Taxonomy" id="1912957"/>
    <lineage>
        <taxon>Bacteria</taxon>
        <taxon>Pseudomonadati</taxon>
        <taxon>Bacteroidota</taxon>
        <taxon>Sphingobacteriia</taxon>
        <taxon>Sphingobacteriales</taxon>
        <taxon>Sphingobacteriaceae</taxon>
        <taxon>Parapedobacter</taxon>
    </lineage>
</organism>
<dbReference type="InterPro" id="IPR036249">
    <property type="entry name" value="Thioredoxin-like_sf"/>
</dbReference>
<dbReference type="PANTHER" id="PTHR42852">
    <property type="entry name" value="THIOL:DISULFIDE INTERCHANGE PROTEIN DSBE"/>
    <property type="match status" value="1"/>
</dbReference>
<accession>A0ABV7JQX4</accession>
<evidence type="ECO:0000313" key="2">
    <source>
        <dbReference type="EMBL" id="MFC3199522.1"/>
    </source>
</evidence>